<proteinExistence type="inferred from homology"/>
<keyword evidence="6 8" id="KW-0446">Lipid-binding</keyword>
<evidence type="ECO:0000256" key="3">
    <source>
        <dbReference type="ARBA" id="ARBA00010766"/>
    </source>
</evidence>
<comment type="pathway">
    <text evidence="2 8">Cofactor biosynthesis; ubiquinone biosynthesis.</text>
</comment>
<accession>A0A5A8C9B8</accession>
<dbReference type="EMBL" id="VLTN01000053">
    <property type="protein sequence ID" value="KAA0148441.1"/>
    <property type="molecule type" value="Genomic_DNA"/>
</dbReference>
<organism evidence="12 13">
    <name type="scientific">Cafeteria roenbergensis</name>
    <name type="common">Marine flagellate</name>
    <dbReference type="NCBI Taxonomy" id="33653"/>
    <lineage>
        <taxon>Eukaryota</taxon>
        <taxon>Sar</taxon>
        <taxon>Stramenopiles</taxon>
        <taxon>Bigyra</taxon>
        <taxon>Opalozoa</taxon>
        <taxon>Bicosoecida</taxon>
        <taxon>Cafeteriaceae</taxon>
        <taxon>Cafeteria</taxon>
    </lineage>
</organism>
<dbReference type="InterPro" id="IPR012762">
    <property type="entry name" value="Ubiq_biosynth_COQ9"/>
</dbReference>
<dbReference type="Gene3D" id="1.10.357.10">
    <property type="entry name" value="Tetracycline Repressor, domain 2"/>
    <property type="match status" value="1"/>
</dbReference>
<keyword evidence="4 8" id="KW-0831">Ubiquinone biosynthesis</keyword>
<evidence type="ECO:0000256" key="5">
    <source>
        <dbReference type="ARBA" id="ARBA00022946"/>
    </source>
</evidence>
<evidence type="ECO:0000259" key="10">
    <source>
        <dbReference type="Pfam" id="PF08511"/>
    </source>
</evidence>
<evidence type="ECO:0000256" key="7">
    <source>
        <dbReference type="ARBA" id="ARBA00023128"/>
    </source>
</evidence>
<dbReference type="PANTHER" id="PTHR21427">
    <property type="entry name" value="UBIQUINONE BIOSYNTHESIS PROTEIN COQ9, MITOCHONDRIAL"/>
    <property type="match status" value="1"/>
</dbReference>
<comment type="caution">
    <text evidence="12">The sequence shown here is derived from an EMBL/GenBank/DDBJ whole genome shotgun (WGS) entry which is preliminary data.</text>
</comment>
<comment type="subcellular location">
    <subcellularLocation>
        <location evidence="1 8">Mitochondrion</location>
    </subcellularLocation>
</comment>
<evidence type="ECO:0000256" key="4">
    <source>
        <dbReference type="ARBA" id="ARBA00022688"/>
    </source>
</evidence>
<evidence type="ECO:0000256" key="9">
    <source>
        <dbReference type="SAM" id="MobiDB-lite"/>
    </source>
</evidence>
<dbReference type="Pfam" id="PF08511">
    <property type="entry name" value="COQ9"/>
    <property type="match status" value="1"/>
</dbReference>
<gene>
    <name evidence="12" type="ORF">FNF29_06659</name>
</gene>
<feature type="region of interest" description="Disordered" evidence="9">
    <location>
        <begin position="305"/>
        <end position="371"/>
    </location>
</feature>
<evidence type="ECO:0000256" key="6">
    <source>
        <dbReference type="ARBA" id="ARBA00023121"/>
    </source>
</evidence>
<keyword evidence="7 8" id="KW-0496">Mitochondrion</keyword>
<keyword evidence="13" id="KW-1185">Reference proteome</keyword>
<dbReference type="AlphaFoldDB" id="A0A5A8C9B8"/>
<feature type="domain" description="COQ9 C-terminal" evidence="10">
    <location>
        <begin position="171"/>
        <end position="236"/>
    </location>
</feature>
<evidence type="ECO:0000313" key="12">
    <source>
        <dbReference type="EMBL" id="KAA0148441.1"/>
    </source>
</evidence>
<evidence type="ECO:0000256" key="8">
    <source>
        <dbReference type="RuleBase" id="RU366063"/>
    </source>
</evidence>
<dbReference type="Proteomes" id="UP000323011">
    <property type="component" value="Unassembled WGS sequence"/>
</dbReference>
<feature type="compositionally biased region" description="Low complexity" evidence="9">
    <location>
        <begin position="359"/>
        <end position="371"/>
    </location>
</feature>
<dbReference type="UniPathway" id="UPA00232"/>
<dbReference type="InterPro" id="IPR013718">
    <property type="entry name" value="COQ9_C"/>
</dbReference>
<evidence type="ECO:0000256" key="2">
    <source>
        <dbReference type="ARBA" id="ARBA00004749"/>
    </source>
</evidence>
<name>A0A5A8C9B8_CAFRO</name>
<comment type="function">
    <text evidence="8">Membrane-associated protein that warps the membrane surface to access and bind aromatic isoprenes with high specificity, including ubiquinone (CoQ) isoprene intermediates and presents them directly to Coq7, therefore facilitating the Coq7-mediated hydroxylase step. Participates in the biosynthesis of coenzyme Q, also named ubiquinone, an essential lipid-soluble electron transporter for aerobic cellular respiration.</text>
</comment>
<evidence type="ECO:0000256" key="1">
    <source>
        <dbReference type="ARBA" id="ARBA00004173"/>
    </source>
</evidence>
<dbReference type="NCBIfam" id="TIGR02396">
    <property type="entry name" value="diverge_rpsU"/>
    <property type="match status" value="1"/>
</dbReference>
<dbReference type="Pfam" id="PF21392">
    <property type="entry name" value="COQ9_N"/>
    <property type="match status" value="1"/>
</dbReference>
<evidence type="ECO:0000313" key="13">
    <source>
        <dbReference type="Proteomes" id="UP000323011"/>
    </source>
</evidence>
<dbReference type="GO" id="GO:0008289">
    <property type="term" value="F:lipid binding"/>
    <property type="evidence" value="ECO:0007669"/>
    <property type="project" value="UniProtKB-UniRule"/>
</dbReference>
<protein>
    <recommendedName>
        <fullName evidence="8">Ubiquinone biosynthesis protein</fullName>
    </recommendedName>
</protein>
<feature type="compositionally biased region" description="Low complexity" evidence="9">
    <location>
        <begin position="305"/>
        <end position="314"/>
    </location>
</feature>
<keyword evidence="5" id="KW-0809">Transit peptide</keyword>
<dbReference type="GO" id="GO:0006744">
    <property type="term" value="P:ubiquinone biosynthetic process"/>
    <property type="evidence" value="ECO:0007669"/>
    <property type="project" value="UniProtKB-UniRule"/>
</dbReference>
<comment type="similarity">
    <text evidence="3 8">Belongs to the COQ9 family.</text>
</comment>
<dbReference type="PANTHER" id="PTHR21427:SF19">
    <property type="entry name" value="UBIQUINONE BIOSYNTHESIS PROTEIN COQ9, MITOCHONDRIAL"/>
    <property type="match status" value="1"/>
</dbReference>
<feature type="domain" description="Ubiquinone biosynthesis protein COQ9 HTH" evidence="11">
    <location>
        <begin position="62"/>
        <end position="85"/>
    </location>
</feature>
<dbReference type="GO" id="GO:0005743">
    <property type="term" value="C:mitochondrial inner membrane"/>
    <property type="evidence" value="ECO:0007669"/>
    <property type="project" value="TreeGrafter"/>
</dbReference>
<evidence type="ECO:0000259" key="11">
    <source>
        <dbReference type="Pfam" id="PF21392"/>
    </source>
</evidence>
<dbReference type="InterPro" id="IPR048674">
    <property type="entry name" value="COQ9_HTH"/>
</dbReference>
<sequence length="371" mass="38656">MIHSRGMIRAVRRCLPAWARAGRPLRSAAAAPNWAEFGRSLTEQAAGHRDEEDLFHDPELAILDEALDYVEEHGWTRAAISAGAQKLGYPPLSHGMFEKGDFALVRHAMRRATEAMASQLEAMPLEAMTGDERIIAGVRARLEHLAPFVSSGSWAKAMALGALPQHALDTSTELGVTVDELWYLAGDRSADASWYSRRGLLLGVFASTELYMLSDTSEGFSDTWEFLRRRVADVSLLGSRAGSAGDVAAAFGSGLSSLAGGAFSLARPFVEAQKGHHSEAVHSALGSLGSVAELFREAVADAAAGRAPGTSASRRTADEPAEAASGAGAAGGAQGEAAAPSDDARKRDSAPAGEGTGDEAGASDGAAADRA</sequence>
<reference evidence="12 13" key="1">
    <citation type="submission" date="2019-07" db="EMBL/GenBank/DDBJ databases">
        <title>Genomes of Cafeteria roenbergensis.</title>
        <authorList>
            <person name="Fischer M.G."/>
            <person name="Hackl T."/>
            <person name="Roman M."/>
        </authorList>
    </citation>
    <scope>NUCLEOTIDE SEQUENCE [LARGE SCALE GENOMIC DNA]</scope>
    <source>
        <strain evidence="12 13">BVI</strain>
    </source>
</reference>